<feature type="transmembrane region" description="Helical" evidence="2">
    <location>
        <begin position="95"/>
        <end position="115"/>
    </location>
</feature>
<name>A0ABV9HTA2_9FLAO</name>
<reference evidence="4" key="1">
    <citation type="journal article" date="2019" name="Int. J. Syst. Evol. Microbiol.">
        <title>The Global Catalogue of Microorganisms (GCM) 10K type strain sequencing project: providing services to taxonomists for standard genome sequencing and annotation.</title>
        <authorList>
            <consortium name="The Broad Institute Genomics Platform"/>
            <consortium name="The Broad Institute Genome Sequencing Center for Infectious Disease"/>
            <person name="Wu L."/>
            <person name="Ma J."/>
        </authorList>
    </citation>
    <scope>NUCLEOTIDE SEQUENCE [LARGE SCALE GENOMIC DNA]</scope>
    <source>
        <strain evidence="4">YJ-61-S</strain>
    </source>
</reference>
<keyword evidence="2" id="KW-0812">Transmembrane</keyword>
<feature type="region of interest" description="Disordered" evidence="1">
    <location>
        <begin position="171"/>
        <end position="193"/>
    </location>
</feature>
<evidence type="ECO:0000256" key="2">
    <source>
        <dbReference type="SAM" id="Phobius"/>
    </source>
</evidence>
<dbReference type="EMBL" id="JBHSFV010000002">
    <property type="protein sequence ID" value="MFC4633383.1"/>
    <property type="molecule type" value="Genomic_DNA"/>
</dbReference>
<protein>
    <submittedName>
        <fullName evidence="3">Uncharacterized protein</fullName>
    </submittedName>
</protein>
<comment type="caution">
    <text evidence="3">The sequence shown here is derived from an EMBL/GenBank/DDBJ whole genome shotgun (WGS) entry which is preliminary data.</text>
</comment>
<feature type="transmembrane region" description="Helical" evidence="2">
    <location>
        <begin position="24"/>
        <end position="44"/>
    </location>
</feature>
<gene>
    <name evidence="3" type="ORF">ACFO3O_05670</name>
</gene>
<dbReference type="Proteomes" id="UP001596043">
    <property type="component" value="Unassembled WGS sequence"/>
</dbReference>
<sequence>MQTKQSKRKKENSSLLDKIKRKTLLTGTIIASLIIACPFIFYLYQGFPVSPIWESPFGTFRSYYWEDINYLAWVILGKLIPFLLLLIWFFTCKHWWYHVILVPLCMYAFQIYSTLDMDVRNADTIEIYALAPIIFFMAIFSYTIRTRVFDKIHGIDLSELSRVNWKGELQTKTKDEDDVEDDEDDEPLFMSQE</sequence>
<keyword evidence="2" id="KW-0472">Membrane</keyword>
<feature type="compositionally biased region" description="Acidic residues" evidence="1">
    <location>
        <begin position="176"/>
        <end position="187"/>
    </location>
</feature>
<dbReference type="RefSeq" id="WP_379977585.1">
    <property type="nucleotide sequence ID" value="NZ_JBHSFV010000002.1"/>
</dbReference>
<feature type="transmembrane region" description="Helical" evidence="2">
    <location>
        <begin position="127"/>
        <end position="144"/>
    </location>
</feature>
<keyword evidence="4" id="KW-1185">Reference proteome</keyword>
<keyword evidence="2" id="KW-1133">Transmembrane helix</keyword>
<evidence type="ECO:0000313" key="4">
    <source>
        <dbReference type="Proteomes" id="UP001596043"/>
    </source>
</evidence>
<organism evidence="3 4">
    <name type="scientific">Dokdonia ponticola</name>
    <dbReference type="NCBI Taxonomy" id="2041041"/>
    <lineage>
        <taxon>Bacteria</taxon>
        <taxon>Pseudomonadati</taxon>
        <taxon>Bacteroidota</taxon>
        <taxon>Flavobacteriia</taxon>
        <taxon>Flavobacteriales</taxon>
        <taxon>Flavobacteriaceae</taxon>
        <taxon>Dokdonia</taxon>
    </lineage>
</organism>
<accession>A0ABV9HTA2</accession>
<feature type="transmembrane region" description="Helical" evidence="2">
    <location>
        <begin position="70"/>
        <end position="90"/>
    </location>
</feature>
<evidence type="ECO:0000256" key="1">
    <source>
        <dbReference type="SAM" id="MobiDB-lite"/>
    </source>
</evidence>
<evidence type="ECO:0000313" key="3">
    <source>
        <dbReference type="EMBL" id="MFC4633383.1"/>
    </source>
</evidence>
<proteinExistence type="predicted"/>